<reference evidence="2" key="1">
    <citation type="submission" date="2016-02" db="EMBL/GenBank/DDBJ databases">
        <title>Draft Genome Sequence of Sporotomaculum syntrophicum Strain FB, a Syntrophic Benzoate Degrader.</title>
        <authorList>
            <person name="Nobu M.K."/>
            <person name="Narihiro T."/>
            <person name="Qiu Y.-L."/>
            <person name="Ohashi A."/>
            <person name="Liu W.-T."/>
            <person name="Yuji S."/>
        </authorList>
    </citation>
    <scope>NUCLEOTIDE SEQUENCE</scope>
    <source>
        <strain evidence="2">FB</strain>
    </source>
</reference>
<dbReference type="GO" id="GO:0003677">
    <property type="term" value="F:DNA binding"/>
    <property type="evidence" value="ECO:0007669"/>
    <property type="project" value="InterPro"/>
</dbReference>
<organism evidence="2 3">
    <name type="scientific">Sporotomaculum syntrophicum</name>
    <dbReference type="NCBI Taxonomy" id="182264"/>
    <lineage>
        <taxon>Bacteria</taxon>
        <taxon>Bacillati</taxon>
        <taxon>Bacillota</taxon>
        <taxon>Clostridia</taxon>
        <taxon>Eubacteriales</taxon>
        <taxon>Desulfallaceae</taxon>
        <taxon>Sporotomaculum</taxon>
    </lineage>
</organism>
<evidence type="ECO:0000256" key="1">
    <source>
        <dbReference type="SAM" id="Coils"/>
    </source>
</evidence>
<dbReference type="SUPFAM" id="SSF46689">
    <property type="entry name" value="Homeodomain-like"/>
    <property type="match status" value="1"/>
</dbReference>
<keyword evidence="1" id="KW-0175">Coiled coil</keyword>
<dbReference type="InterPro" id="IPR009057">
    <property type="entry name" value="Homeodomain-like_sf"/>
</dbReference>
<dbReference type="AlphaFoldDB" id="A0A9D2WMW6"/>
<evidence type="ECO:0000313" key="2">
    <source>
        <dbReference type="EMBL" id="KAF1084345.1"/>
    </source>
</evidence>
<dbReference type="Proteomes" id="UP000798488">
    <property type="component" value="Unassembled WGS sequence"/>
</dbReference>
<accession>A0A9D2WMW6</accession>
<keyword evidence="3" id="KW-1185">Reference proteome</keyword>
<dbReference type="GO" id="GO:0006313">
    <property type="term" value="P:DNA transposition"/>
    <property type="evidence" value="ECO:0007669"/>
    <property type="project" value="InterPro"/>
</dbReference>
<comment type="caution">
    <text evidence="2">The sequence shown here is derived from an EMBL/GenBank/DDBJ whole genome shotgun (WGS) entry which is preliminary data.</text>
</comment>
<feature type="coiled-coil region" evidence="1">
    <location>
        <begin position="60"/>
        <end position="87"/>
    </location>
</feature>
<gene>
    <name evidence="2" type="ORF">SPSYN_02121</name>
</gene>
<dbReference type="GO" id="GO:0004803">
    <property type="term" value="F:transposase activity"/>
    <property type="evidence" value="ECO:0007669"/>
    <property type="project" value="InterPro"/>
</dbReference>
<dbReference type="InterPro" id="IPR002514">
    <property type="entry name" value="Transposase_8"/>
</dbReference>
<protein>
    <submittedName>
        <fullName evidence="2">Transposase</fullName>
    </submittedName>
</protein>
<evidence type="ECO:0000313" key="3">
    <source>
        <dbReference type="Proteomes" id="UP000798488"/>
    </source>
</evidence>
<dbReference type="EMBL" id="LSRS01000005">
    <property type="protein sequence ID" value="KAF1084345.1"/>
    <property type="molecule type" value="Genomic_DNA"/>
</dbReference>
<proteinExistence type="predicted"/>
<dbReference type="Gene3D" id="1.10.10.10">
    <property type="entry name" value="Winged helix-like DNA-binding domain superfamily/Winged helix DNA-binding domain"/>
    <property type="match status" value="1"/>
</dbReference>
<name>A0A9D2WMW6_9FIRM</name>
<dbReference type="InterPro" id="IPR036388">
    <property type="entry name" value="WH-like_DNA-bd_sf"/>
</dbReference>
<dbReference type="Pfam" id="PF01527">
    <property type="entry name" value="HTH_Tnp_1"/>
    <property type="match status" value="1"/>
</dbReference>
<sequence length="102" mass="11782">MQKKQWSPEQKLQIVLETLKEERHIGEIASEYGVHVSVIHRWKKELLEGADKVFATSKNAKAAAQEKRQQEETIENLYAQVGRLTTQLDWLKKKSGGIIPRE</sequence>